<keyword evidence="14" id="KW-0675">Receptor</keyword>
<reference evidence="17" key="1">
    <citation type="submission" date="2006-10" db="EMBL/GenBank/DDBJ databases">
        <authorList>
            <person name="Amadeo P."/>
            <person name="Zhao Q."/>
            <person name="Wortman J."/>
            <person name="Fraser-Liggett C."/>
            <person name="Carlton J."/>
        </authorList>
    </citation>
    <scope>NUCLEOTIDE SEQUENCE</scope>
    <source>
        <strain evidence="17">G3</strain>
    </source>
</reference>
<evidence type="ECO:0000256" key="7">
    <source>
        <dbReference type="ARBA" id="ARBA00022741"/>
    </source>
</evidence>
<dbReference type="EMBL" id="DS113458">
    <property type="protein sequence ID" value="EAY05044.1"/>
    <property type="molecule type" value="Genomic_DNA"/>
</dbReference>
<dbReference type="AlphaFoldDB" id="A2EQJ7"/>
<evidence type="ECO:0000313" key="17">
    <source>
        <dbReference type="EMBL" id="EAY05044.1"/>
    </source>
</evidence>
<keyword evidence="3" id="KW-1003">Cell membrane</keyword>
<evidence type="ECO:0000259" key="16">
    <source>
        <dbReference type="Pfam" id="PF12810"/>
    </source>
</evidence>
<gene>
    <name evidence="17" type="ORF">TVAG_191410</name>
</gene>
<dbReference type="RefSeq" id="XP_001317267.1">
    <property type="nucleotide sequence ID" value="XM_001317232.1"/>
</dbReference>
<evidence type="ECO:0000256" key="1">
    <source>
        <dbReference type="ARBA" id="ARBA00004251"/>
    </source>
</evidence>
<keyword evidence="8" id="KW-0418">Kinase</keyword>
<evidence type="ECO:0000256" key="13">
    <source>
        <dbReference type="ARBA" id="ARBA00023157"/>
    </source>
</evidence>
<dbReference type="InParanoid" id="A2EQJ7"/>
<evidence type="ECO:0000256" key="9">
    <source>
        <dbReference type="ARBA" id="ARBA00022840"/>
    </source>
</evidence>
<protein>
    <recommendedName>
        <fullName evidence="2">receptor protein-tyrosine kinase</fullName>
        <ecNumber evidence="2">2.7.10.1</ecNumber>
    </recommendedName>
</protein>
<keyword evidence="10" id="KW-1133">Transmembrane helix</keyword>
<keyword evidence="7" id="KW-0547">Nucleotide-binding</keyword>
<evidence type="ECO:0000256" key="2">
    <source>
        <dbReference type="ARBA" id="ARBA00011902"/>
    </source>
</evidence>
<feature type="domain" description="ALK/LTK-like glycine-rich" evidence="16">
    <location>
        <begin position="37"/>
        <end position="241"/>
    </location>
</feature>
<keyword evidence="18" id="KW-1185">Reference proteome</keyword>
<evidence type="ECO:0000256" key="15">
    <source>
        <dbReference type="ARBA" id="ARBA00023180"/>
    </source>
</evidence>
<keyword evidence="4" id="KW-0808">Transferase</keyword>
<evidence type="ECO:0000256" key="6">
    <source>
        <dbReference type="ARBA" id="ARBA00022729"/>
    </source>
</evidence>
<accession>A2EQJ7</accession>
<keyword evidence="15" id="KW-0325">Glycoprotein</keyword>
<keyword evidence="5" id="KW-0812">Transmembrane</keyword>
<name>A2EQJ7_TRIV3</name>
<evidence type="ECO:0000256" key="14">
    <source>
        <dbReference type="ARBA" id="ARBA00023170"/>
    </source>
</evidence>
<evidence type="ECO:0000313" key="18">
    <source>
        <dbReference type="Proteomes" id="UP000001542"/>
    </source>
</evidence>
<evidence type="ECO:0000256" key="10">
    <source>
        <dbReference type="ARBA" id="ARBA00022989"/>
    </source>
</evidence>
<evidence type="ECO:0000256" key="3">
    <source>
        <dbReference type="ARBA" id="ARBA00022475"/>
    </source>
</evidence>
<keyword evidence="9" id="KW-0067">ATP-binding</keyword>
<dbReference type="SMR" id="A2EQJ7"/>
<keyword evidence="13" id="KW-1015">Disulfide bond</keyword>
<keyword evidence="6" id="KW-0732">Signal</keyword>
<evidence type="ECO:0000256" key="4">
    <source>
        <dbReference type="ARBA" id="ARBA00022679"/>
    </source>
</evidence>
<reference evidence="17" key="2">
    <citation type="journal article" date="2007" name="Science">
        <title>Draft genome sequence of the sexually transmitted pathogen Trichomonas vaginalis.</title>
        <authorList>
            <person name="Carlton J.M."/>
            <person name="Hirt R.P."/>
            <person name="Silva J.C."/>
            <person name="Delcher A.L."/>
            <person name="Schatz M."/>
            <person name="Zhao Q."/>
            <person name="Wortman J.R."/>
            <person name="Bidwell S.L."/>
            <person name="Alsmark U.C.M."/>
            <person name="Besteiro S."/>
            <person name="Sicheritz-Ponten T."/>
            <person name="Noel C.J."/>
            <person name="Dacks J.B."/>
            <person name="Foster P.G."/>
            <person name="Simillion C."/>
            <person name="Van de Peer Y."/>
            <person name="Miranda-Saavedra D."/>
            <person name="Barton G.J."/>
            <person name="Westrop G.D."/>
            <person name="Mueller S."/>
            <person name="Dessi D."/>
            <person name="Fiori P.L."/>
            <person name="Ren Q."/>
            <person name="Paulsen I."/>
            <person name="Zhang H."/>
            <person name="Bastida-Corcuera F.D."/>
            <person name="Simoes-Barbosa A."/>
            <person name="Brown M.T."/>
            <person name="Hayes R.D."/>
            <person name="Mukherjee M."/>
            <person name="Okumura C.Y."/>
            <person name="Schneider R."/>
            <person name="Smith A.J."/>
            <person name="Vanacova S."/>
            <person name="Villalvazo M."/>
            <person name="Haas B.J."/>
            <person name="Pertea M."/>
            <person name="Feldblyum T.V."/>
            <person name="Utterback T.R."/>
            <person name="Shu C.L."/>
            <person name="Osoegawa K."/>
            <person name="de Jong P.J."/>
            <person name="Hrdy I."/>
            <person name="Horvathova L."/>
            <person name="Zubacova Z."/>
            <person name="Dolezal P."/>
            <person name="Malik S.B."/>
            <person name="Logsdon J.M. Jr."/>
            <person name="Henze K."/>
            <person name="Gupta A."/>
            <person name="Wang C.C."/>
            <person name="Dunne R.L."/>
            <person name="Upcroft J.A."/>
            <person name="Upcroft P."/>
            <person name="White O."/>
            <person name="Salzberg S.L."/>
            <person name="Tang P."/>
            <person name="Chiu C.-H."/>
            <person name="Lee Y.-S."/>
            <person name="Embley T.M."/>
            <person name="Coombs G.H."/>
            <person name="Mottram J.C."/>
            <person name="Tachezy J."/>
            <person name="Fraser-Liggett C.M."/>
            <person name="Johnson P.J."/>
        </authorList>
    </citation>
    <scope>NUCLEOTIDE SEQUENCE [LARGE SCALE GENOMIC DNA]</scope>
    <source>
        <strain evidence="17">G3</strain>
    </source>
</reference>
<dbReference type="VEuPathDB" id="TrichDB:TVAGG3_0976380"/>
<evidence type="ECO:0000256" key="5">
    <source>
        <dbReference type="ARBA" id="ARBA00022692"/>
    </source>
</evidence>
<dbReference type="GO" id="GO:0005524">
    <property type="term" value="F:ATP binding"/>
    <property type="evidence" value="ECO:0007669"/>
    <property type="project" value="UniProtKB-KW"/>
</dbReference>
<dbReference type="KEGG" id="tva:4762909"/>
<dbReference type="GO" id="GO:0004714">
    <property type="term" value="F:transmembrane receptor protein tyrosine kinase activity"/>
    <property type="evidence" value="ECO:0007669"/>
    <property type="project" value="UniProtKB-EC"/>
</dbReference>
<comment type="subcellular location">
    <subcellularLocation>
        <location evidence="1">Cell membrane</location>
        <topology evidence="1">Single-pass type I membrane protein</topology>
    </subcellularLocation>
</comment>
<dbReference type="VEuPathDB" id="TrichDB:TVAG_191410"/>
<keyword evidence="11" id="KW-0472">Membrane</keyword>
<evidence type="ECO:0000256" key="8">
    <source>
        <dbReference type="ARBA" id="ARBA00022777"/>
    </source>
</evidence>
<organism evidence="17 18">
    <name type="scientific">Trichomonas vaginalis (strain ATCC PRA-98 / G3)</name>
    <dbReference type="NCBI Taxonomy" id="412133"/>
    <lineage>
        <taxon>Eukaryota</taxon>
        <taxon>Metamonada</taxon>
        <taxon>Parabasalia</taxon>
        <taxon>Trichomonadida</taxon>
        <taxon>Trichomonadidae</taxon>
        <taxon>Trichomonas</taxon>
    </lineage>
</organism>
<dbReference type="Pfam" id="PF12810">
    <property type="entry name" value="ALK_LTK_GRD"/>
    <property type="match status" value="1"/>
</dbReference>
<sequence>MIIKHESPNNGIVNFNSTLNKYEFYYPCENYSVCSPYNITLGPGYYYLEAYGASRGDHIKEGRTARGGYGGYAAGVYRVSSLKKIYLHIGGHADLDTSQSIIYRNIYNGGSYGVNNLDAPGGGATDFREKSGVWNETNSLYSRIVTAGAGGGGRVEYNICNGGNGGGLNGQPGQGMICSSQFGTQDGSSPTTCTSGVYYSAGTFGCGGLPVWTGAGGGWYGGGAVERGGGGGGSGHTQNVISYGSFEIKNEFSDNIGYGRASITVIKLFDVSQNIRLCFNIQILHAFMTILIS</sequence>
<proteinExistence type="predicted"/>
<dbReference type="Proteomes" id="UP000001542">
    <property type="component" value="Unassembled WGS sequence"/>
</dbReference>
<dbReference type="EC" id="2.7.10.1" evidence="2"/>
<dbReference type="GO" id="GO:0005886">
    <property type="term" value="C:plasma membrane"/>
    <property type="evidence" value="ECO:0007669"/>
    <property type="project" value="UniProtKB-SubCell"/>
</dbReference>
<evidence type="ECO:0000256" key="12">
    <source>
        <dbReference type="ARBA" id="ARBA00023137"/>
    </source>
</evidence>
<keyword evidence="12" id="KW-0829">Tyrosine-protein kinase</keyword>
<evidence type="ECO:0000256" key="11">
    <source>
        <dbReference type="ARBA" id="ARBA00023136"/>
    </source>
</evidence>
<dbReference type="InterPro" id="IPR055163">
    <property type="entry name" value="ALK/LTK-like_GRD"/>
</dbReference>